<evidence type="ECO:0000256" key="4">
    <source>
        <dbReference type="ARBA" id="ARBA00022692"/>
    </source>
</evidence>
<keyword evidence="8" id="KW-0804">Transcription</keyword>
<dbReference type="GO" id="GO:0016989">
    <property type="term" value="F:sigma factor antagonist activity"/>
    <property type="evidence" value="ECO:0007669"/>
    <property type="project" value="TreeGrafter"/>
</dbReference>
<evidence type="ECO:0000256" key="8">
    <source>
        <dbReference type="ARBA" id="ARBA00023163"/>
    </source>
</evidence>
<dbReference type="eggNOG" id="COG5343">
    <property type="taxonomic scope" value="Bacteria"/>
</dbReference>
<comment type="subcellular location">
    <subcellularLocation>
        <location evidence="2">Cell membrane</location>
    </subcellularLocation>
    <subcellularLocation>
        <location evidence="1">Membrane</location>
        <topology evidence="1">Single-pass membrane protein</topology>
    </subcellularLocation>
</comment>
<keyword evidence="6" id="KW-0805">Transcription regulation</keyword>
<feature type="region of interest" description="Disordered" evidence="11">
    <location>
        <begin position="80"/>
        <end position="119"/>
    </location>
</feature>
<keyword evidence="7" id="KW-0472">Membrane</keyword>
<evidence type="ECO:0000256" key="5">
    <source>
        <dbReference type="ARBA" id="ARBA00022989"/>
    </source>
</evidence>
<dbReference type="GO" id="GO:0006417">
    <property type="term" value="P:regulation of translation"/>
    <property type="evidence" value="ECO:0007669"/>
    <property type="project" value="TreeGrafter"/>
</dbReference>
<evidence type="ECO:0000256" key="11">
    <source>
        <dbReference type="SAM" id="MobiDB-lite"/>
    </source>
</evidence>
<dbReference type="InterPro" id="IPR018764">
    <property type="entry name" value="RskA_C"/>
</dbReference>
<evidence type="ECO:0000313" key="14">
    <source>
        <dbReference type="Proteomes" id="UP000185663"/>
    </source>
</evidence>
<dbReference type="Gene3D" id="1.10.10.1320">
    <property type="entry name" value="Anti-sigma factor, zinc-finger domain"/>
    <property type="match status" value="1"/>
</dbReference>
<evidence type="ECO:0000256" key="7">
    <source>
        <dbReference type="ARBA" id="ARBA00023136"/>
    </source>
</evidence>
<feature type="compositionally biased region" description="Low complexity" evidence="11">
    <location>
        <begin position="80"/>
        <end position="112"/>
    </location>
</feature>
<dbReference type="EMBL" id="LT629776">
    <property type="protein sequence ID" value="SDR91218.1"/>
    <property type="molecule type" value="Genomic_DNA"/>
</dbReference>
<proteinExistence type="predicted"/>
<feature type="domain" description="Anti-sigma K factor RskA C-terminal" evidence="12">
    <location>
        <begin position="134"/>
        <end position="269"/>
    </location>
</feature>
<evidence type="ECO:0000256" key="1">
    <source>
        <dbReference type="ARBA" id="ARBA00004167"/>
    </source>
</evidence>
<dbReference type="PANTHER" id="PTHR37461">
    <property type="entry name" value="ANTI-SIGMA-K FACTOR RSKA"/>
    <property type="match status" value="1"/>
</dbReference>
<accession>A0A1H1MX78</accession>
<gene>
    <name evidence="13" type="ORF">SAMN04489860_0362</name>
</gene>
<dbReference type="RefSeq" id="WP_083371363.1">
    <property type="nucleotide sequence ID" value="NZ_LT629776.1"/>
</dbReference>
<name>A0A1H1MX78_9CELL</name>
<dbReference type="InterPro" id="IPR041916">
    <property type="entry name" value="Anti_sigma_zinc_sf"/>
</dbReference>
<reference evidence="13 14" key="1">
    <citation type="submission" date="2016-10" db="EMBL/GenBank/DDBJ databases">
        <authorList>
            <person name="de Groot N.N."/>
        </authorList>
    </citation>
    <scope>NUCLEOTIDE SEQUENCE [LARGE SCALE GENOMIC DNA]</scope>
    <source>
        <strain evidence="13 14">DSM 22126</strain>
    </source>
</reference>
<keyword evidence="14" id="KW-1185">Reference proteome</keyword>
<evidence type="ECO:0000256" key="3">
    <source>
        <dbReference type="ARBA" id="ARBA00022475"/>
    </source>
</evidence>
<organism evidence="13 14">
    <name type="scientific">Paraoerskovia marina</name>
    <dbReference type="NCBI Taxonomy" id="545619"/>
    <lineage>
        <taxon>Bacteria</taxon>
        <taxon>Bacillati</taxon>
        <taxon>Actinomycetota</taxon>
        <taxon>Actinomycetes</taxon>
        <taxon>Micrococcales</taxon>
        <taxon>Cellulomonadaceae</taxon>
        <taxon>Paraoerskovia</taxon>
    </lineage>
</organism>
<evidence type="ECO:0000256" key="6">
    <source>
        <dbReference type="ARBA" id="ARBA00023015"/>
    </source>
</evidence>
<dbReference type="Proteomes" id="UP000185663">
    <property type="component" value="Chromosome I"/>
</dbReference>
<protein>
    <recommendedName>
        <fullName evidence="10">Regulator of SigK</fullName>
    </recommendedName>
    <alternativeName>
        <fullName evidence="9">Sigma-K anti-sigma factor RskA</fullName>
    </alternativeName>
</protein>
<evidence type="ECO:0000256" key="10">
    <source>
        <dbReference type="ARBA" id="ARBA00030803"/>
    </source>
</evidence>
<evidence type="ECO:0000256" key="2">
    <source>
        <dbReference type="ARBA" id="ARBA00004236"/>
    </source>
</evidence>
<keyword evidence="5" id="KW-1133">Transmembrane helix</keyword>
<dbReference type="PANTHER" id="PTHR37461:SF1">
    <property type="entry name" value="ANTI-SIGMA-K FACTOR RSKA"/>
    <property type="match status" value="1"/>
</dbReference>
<evidence type="ECO:0000313" key="13">
    <source>
        <dbReference type="EMBL" id="SDR91218.1"/>
    </source>
</evidence>
<dbReference type="STRING" id="545619.SAMN04489860_0362"/>
<dbReference type="GO" id="GO:0005886">
    <property type="term" value="C:plasma membrane"/>
    <property type="evidence" value="ECO:0007669"/>
    <property type="project" value="UniProtKB-SubCell"/>
</dbReference>
<dbReference type="OrthoDB" id="153510at2"/>
<dbReference type="AlphaFoldDB" id="A0A1H1MX78"/>
<dbReference type="InterPro" id="IPR051474">
    <property type="entry name" value="Anti-sigma-K/W_factor"/>
</dbReference>
<evidence type="ECO:0000256" key="9">
    <source>
        <dbReference type="ARBA" id="ARBA00029829"/>
    </source>
</evidence>
<keyword evidence="3" id="KW-1003">Cell membrane</keyword>
<dbReference type="Pfam" id="PF10099">
    <property type="entry name" value="RskA_C"/>
    <property type="match status" value="1"/>
</dbReference>
<evidence type="ECO:0000259" key="12">
    <source>
        <dbReference type="Pfam" id="PF10099"/>
    </source>
</evidence>
<keyword evidence="4" id="KW-0812">Transmembrane</keyword>
<sequence length="274" mass="28873">MADPDAWDLLPAYALDDVDDLERRQVERLLDSDPEARRALDEYRETVAAFVVDTAPPAALRDSVIERATTSLVPDVEPVETPDVVSTSSTNETPVEPTETPVEPVETPVEPVETQDDPNVVPLDRARRRRFPAWAAAAAAVVAIAIPSYVAVDQSEQRQVLEAQTERIADMLADPDAELVTSPVTGGGEASALVAGDDVLFTASGLPEAGEDSDYQLWIVAGEDISSAGLLEDPSGDTSAAFVEAAAGQVVAMTLEPAGGSDQPTSDPIVVLAT</sequence>